<comment type="caution">
    <text evidence="6">The sequence shown here is derived from an EMBL/GenBank/DDBJ whole genome shotgun (WGS) entry which is preliminary data.</text>
</comment>
<keyword evidence="7" id="KW-1185">Reference proteome</keyword>
<protein>
    <submittedName>
        <fullName evidence="6">MFS transporter</fullName>
    </submittedName>
</protein>
<dbReference type="SUPFAM" id="SSF103473">
    <property type="entry name" value="MFS general substrate transporter"/>
    <property type="match status" value="1"/>
</dbReference>
<feature type="transmembrane region" description="Helical" evidence="4">
    <location>
        <begin position="144"/>
        <end position="164"/>
    </location>
</feature>
<dbReference type="Gene3D" id="1.20.1250.20">
    <property type="entry name" value="MFS general substrate transporter like domains"/>
    <property type="match status" value="2"/>
</dbReference>
<evidence type="ECO:0000256" key="1">
    <source>
        <dbReference type="ARBA" id="ARBA00022692"/>
    </source>
</evidence>
<evidence type="ECO:0000313" key="7">
    <source>
        <dbReference type="Proteomes" id="UP001548713"/>
    </source>
</evidence>
<keyword evidence="1 4" id="KW-0812">Transmembrane</keyword>
<feature type="transmembrane region" description="Helical" evidence="4">
    <location>
        <begin position="360"/>
        <end position="383"/>
    </location>
</feature>
<feature type="transmembrane region" description="Helical" evidence="4">
    <location>
        <begin position="300"/>
        <end position="318"/>
    </location>
</feature>
<dbReference type="PANTHER" id="PTHR11360">
    <property type="entry name" value="MONOCARBOXYLATE TRANSPORTER"/>
    <property type="match status" value="1"/>
</dbReference>
<feature type="domain" description="Major facilitator superfamily (MFS) profile" evidence="5">
    <location>
        <begin position="20"/>
        <end position="413"/>
    </location>
</feature>
<proteinExistence type="predicted"/>
<keyword evidence="2 4" id="KW-1133">Transmembrane helix</keyword>
<reference evidence="6 7" key="1">
    <citation type="submission" date="2024-07" db="EMBL/GenBank/DDBJ databases">
        <title>Novosphingobium kalidii RD2P27.</title>
        <authorList>
            <person name="Sun J.-Q."/>
        </authorList>
    </citation>
    <scope>NUCLEOTIDE SEQUENCE [LARGE SCALE GENOMIC DNA]</scope>
    <source>
        <strain evidence="6 7">RD2P27</strain>
    </source>
</reference>
<gene>
    <name evidence="6" type="ORF">ABVV53_04200</name>
</gene>
<feature type="transmembrane region" description="Helical" evidence="4">
    <location>
        <begin position="20"/>
        <end position="42"/>
    </location>
</feature>
<evidence type="ECO:0000256" key="4">
    <source>
        <dbReference type="SAM" id="Phobius"/>
    </source>
</evidence>
<dbReference type="InterPro" id="IPR050327">
    <property type="entry name" value="Proton-linked_MCT"/>
</dbReference>
<feature type="transmembrane region" description="Helical" evidence="4">
    <location>
        <begin position="389"/>
        <end position="410"/>
    </location>
</feature>
<dbReference type="RefSeq" id="WP_353983131.1">
    <property type="nucleotide sequence ID" value="NZ_JBEWLY010000008.1"/>
</dbReference>
<organism evidence="6 7">
    <name type="scientific">Novosphingobium kalidii</name>
    <dbReference type="NCBI Taxonomy" id="3230299"/>
    <lineage>
        <taxon>Bacteria</taxon>
        <taxon>Pseudomonadati</taxon>
        <taxon>Pseudomonadota</taxon>
        <taxon>Alphaproteobacteria</taxon>
        <taxon>Sphingomonadales</taxon>
        <taxon>Sphingomonadaceae</taxon>
        <taxon>Novosphingobium</taxon>
    </lineage>
</organism>
<evidence type="ECO:0000256" key="3">
    <source>
        <dbReference type="ARBA" id="ARBA00023136"/>
    </source>
</evidence>
<dbReference type="InterPro" id="IPR011701">
    <property type="entry name" value="MFS"/>
</dbReference>
<name>A0ABV2CYJ0_9SPHN</name>
<feature type="transmembrane region" description="Helical" evidence="4">
    <location>
        <begin position="324"/>
        <end position="348"/>
    </location>
</feature>
<dbReference type="Pfam" id="PF07690">
    <property type="entry name" value="MFS_1"/>
    <property type="match status" value="1"/>
</dbReference>
<evidence type="ECO:0000259" key="5">
    <source>
        <dbReference type="PROSITE" id="PS50850"/>
    </source>
</evidence>
<feature type="transmembrane region" description="Helical" evidence="4">
    <location>
        <begin position="176"/>
        <end position="196"/>
    </location>
</feature>
<dbReference type="Proteomes" id="UP001548713">
    <property type="component" value="Unassembled WGS sequence"/>
</dbReference>
<dbReference type="InterPro" id="IPR036259">
    <property type="entry name" value="MFS_trans_sf"/>
</dbReference>
<evidence type="ECO:0000313" key="6">
    <source>
        <dbReference type="EMBL" id="MET1754662.1"/>
    </source>
</evidence>
<sequence>MALAVWSEAARAEFRRHWRLLLAAAIGFSFTSVITASTGLFIEPISREFGWSRALVSSGVSITAILAFLASPLFGTFIDRWGTRRMAIPGLVLMALVIASLSLLTGSTLQWFIVWTIYGIATLATKSTVWTAAVNSTFDAGRGLGLGLVLSGSALAQAISPPLADFLIERFGWRNAFVWLGLGWGSLAIILCFAWLRDGYDISRRARLAAGPEGANAPLLNVPGLSVAQAWRDPNLWRIAISTFIIMTATIALVVHQIPILSEVGVDRTTAAAYAGIAGLVGILGKLVTGALLDRYPARWVGGFTMLATSTTFVLLLWPGAPTGAIVAAMMINGYAGGTKLQLVGYLTAAYTGMRKFGTIFGAMASLIAAGSGLGPVLGGWIYDTWGTYTPLLWGGFALMLLSSFLLFGLRAYPEWKKLEGAAAAA</sequence>
<feature type="transmembrane region" description="Helical" evidence="4">
    <location>
        <begin position="112"/>
        <end position="132"/>
    </location>
</feature>
<feature type="transmembrane region" description="Helical" evidence="4">
    <location>
        <begin position="86"/>
        <end position="106"/>
    </location>
</feature>
<evidence type="ECO:0000256" key="2">
    <source>
        <dbReference type="ARBA" id="ARBA00022989"/>
    </source>
</evidence>
<dbReference type="EMBL" id="JBEWLY010000008">
    <property type="protein sequence ID" value="MET1754662.1"/>
    <property type="molecule type" value="Genomic_DNA"/>
</dbReference>
<dbReference type="PROSITE" id="PS50850">
    <property type="entry name" value="MFS"/>
    <property type="match status" value="1"/>
</dbReference>
<feature type="transmembrane region" description="Helical" evidence="4">
    <location>
        <begin position="239"/>
        <end position="259"/>
    </location>
</feature>
<keyword evidence="3 4" id="KW-0472">Membrane</keyword>
<feature type="transmembrane region" description="Helical" evidence="4">
    <location>
        <begin position="271"/>
        <end position="293"/>
    </location>
</feature>
<feature type="transmembrane region" description="Helical" evidence="4">
    <location>
        <begin position="54"/>
        <end position="74"/>
    </location>
</feature>
<dbReference type="InterPro" id="IPR020846">
    <property type="entry name" value="MFS_dom"/>
</dbReference>
<accession>A0ABV2CYJ0</accession>
<dbReference type="PANTHER" id="PTHR11360:SF284">
    <property type="entry name" value="EG:103B4.3 PROTEIN-RELATED"/>
    <property type="match status" value="1"/>
</dbReference>